<evidence type="ECO:0000256" key="1">
    <source>
        <dbReference type="ARBA" id="ARBA00004141"/>
    </source>
</evidence>
<evidence type="ECO:0000256" key="6">
    <source>
        <dbReference type="ARBA" id="ARBA00022989"/>
    </source>
</evidence>
<keyword evidence="6 9" id="KW-1133">Transmembrane helix</keyword>
<dbReference type="EMBL" id="HACM01009857">
    <property type="protein sequence ID" value="CRZ10299.1"/>
    <property type="molecule type" value="Transcribed_RNA"/>
</dbReference>
<dbReference type="GO" id="GO:0016887">
    <property type="term" value="F:ATP hydrolysis activity"/>
    <property type="evidence" value="ECO:0007669"/>
    <property type="project" value="InterPro"/>
</dbReference>
<dbReference type="InterPro" id="IPR027417">
    <property type="entry name" value="P-loop_NTPase"/>
</dbReference>
<evidence type="ECO:0000259" key="10">
    <source>
        <dbReference type="PROSITE" id="PS50893"/>
    </source>
</evidence>
<dbReference type="GO" id="GO:0005524">
    <property type="term" value="F:ATP binding"/>
    <property type="evidence" value="ECO:0007669"/>
    <property type="project" value="UniProtKB-KW"/>
</dbReference>
<feature type="transmembrane region" description="Helical" evidence="9">
    <location>
        <begin position="1134"/>
        <end position="1155"/>
    </location>
</feature>
<keyword evidence="5" id="KW-0067">ATP-binding</keyword>
<dbReference type="InterPro" id="IPR017871">
    <property type="entry name" value="ABC_transporter-like_CS"/>
</dbReference>
<feature type="region of interest" description="Disordered" evidence="8">
    <location>
        <begin position="56"/>
        <end position="81"/>
    </location>
</feature>
<feature type="transmembrane region" description="Helical" evidence="9">
    <location>
        <begin position="1278"/>
        <end position="1296"/>
    </location>
</feature>
<proteinExistence type="predicted"/>
<feature type="compositionally biased region" description="Basic and acidic residues" evidence="8">
    <location>
        <begin position="56"/>
        <end position="74"/>
    </location>
</feature>
<comment type="subcellular location">
    <subcellularLocation>
        <location evidence="1">Membrane</location>
        <topology evidence="1">Multi-pass membrane protein</topology>
    </subcellularLocation>
</comment>
<feature type="transmembrane region" description="Helical" evidence="9">
    <location>
        <begin position="526"/>
        <end position="548"/>
    </location>
</feature>
<evidence type="ECO:0000256" key="3">
    <source>
        <dbReference type="ARBA" id="ARBA00022692"/>
    </source>
</evidence>
<evidence type="ECO:0000256" key="7">
    <source>
        <dbReference type="ARBA" id="ARBA00023136"/>
    </source>
</evidence>
<evidence type="ECO:0000313" key="11">
    <source>
        <dbReference type="EMBL" id="CRZ10299.1"/>
    </source>
</evidence>
<feature type="domain" description="ABC transporter" evidence="10">
    <location>
        <begin position="796"/>
        <end position="1033"/>
    </location>
</feature>
<evidence type="ECO:0000256" key="8">
    <source>
        <dbReference type="SAM" id="MobiDB-lite"/>
    </source>
</evidence>
<sequence>VWVTSRNRTDRATRKRKFSIADQHIFHTPIFLPLIGKTLCSSGVFYTTADRTTERRWQMSARSRDDGDELRELPSDTAEPSEWEHRIASMPTKELLSRLTWMQRTFHILNPPASLIYRDLSFSKSGITIFKEMSGFLHPGMMLLIMGPGDSGISDLLKVLAGRQQGQVNGQILINGERVNSKNRRLLMSYAPFEDVHISEMTVAEAIRFSLVLRTSSLIQKRFVDLQVDLLLRLLNLWHRAECRIGSETVRGISGGERRRLTIGLEIMAGRSIMLMDSATNGLDSNSAVEIGAMVRSLTTSCDRSAMMALVQVSPSLFEMFDFVVLQGQGMMIYFGPRDQAADYMHHLGYECSPNSTVPDFLVDICADPSAHFVGTRLPMTISNANFAPSSTLFGIEVHANSVLEGGSVALLALSFRNSSLCEDLGRVLWRNTMPDAHRYGSTQSHTFSTVIEKTLEIESHDGAWTYKSSIRSQFWECLSREIAMNIREKSASFARLCRTIVVASVAGVVFWQLDNTQAGAVSRLGALATIIGFVGYDGLEEISLIFASRNVFYTQRNAGYFRVVSFWLANLIADIPVVTLQGISLSLIFYAMAGLRDGIASIRFVIFTLLVCQVTMTARAWTAFISNIMPNEGLAFTISLLTNDMFWNFQGYFLQAHLIPAHWKWLYHASYFTYTFKAFARNELYDMPLQISADSPHPSWVSGTDILLEWSFISLDSDYHPIYIWMYSWVFYVVFHLLSLISMSVLNFETESQSHFALKSHIVDLSDSDDEESSTDSDSSRNSSVSRVDRPFTTLQFLNLSYTVNPNTRILHNASGYALPGMMIAMLGPSGAGKSTLLDVLAMRKTTGSITGDIRLNGERIHRTKHKRAIAYVEQFGPLPASTTVREVIDQCAHMSLSRTIDTDKRESIVDKLISQLQLDSVSNQVACSLSGPVRKKTSIAAALASVAEDSGILFCDEPTTGLDAPDALVIVQCIERVSRELPVICTVHQPSREVFDFFGWIVLLREGGVVVYFGPSDRLVNFCQDKGYPNYDETKENLAEYALRTICRDPNAEPFSVDPPVELSRLTSASDYEPIRYVSLLWILIQRLVLAEWRDRTALVTRLVSLLLISFSLGTSFFNLSYSREGIVSRLSLVFSIVNLVCWTQAYKIASIMSERPCYYRELSAGMYGEITYFLASTIADTPFIISQVICCVMPAYFIASLSSSPYNFFMFVMLCWLSAEASSSSIRFLIAVSPNTTIACGMFSALFTVYMTFGGFLLVFSAMPKFLIAFYHLSFFRYAIAYCFSAEIAAWGSKEAVVLGRSVMEEYGIASHSPDLIIGLLLVLALNWILCILSLKFIKHNKR</sequence>
<keyword evidence="4" id="KW-0547">Nucleotide-binding</keyword>
<evidence type="ECO:0000256" key="4">
    <source>
        <dbReference type="ARBA" id="ARBA00022741"/>
    </source>
</evidence>
<feature type="non-terminal residue" evidence="11">
    <location>
        <position position="1"/>
    </location>
</feature>
<feature type="transmembrane region" description="Helical" evidence="9">
    <location>
        <begin position="1175"/>
        <end position="1199"/>
    </location>
</feature>
<feature type="transmembrane region" description="Helical" evidence="9">
    <location>
        <begin position="1211"/>
        <end position="1233"/>
    </location>
</feature>
<feature type="transmembrane region" description="Helical" evidence="9">
    <location>
        <begin position="494"/>
        <end position="514"/>
    </location>
</feature>
<dbReference type="PANTHER" id="PTHR48041">
    <property type="entry name" value="ABC TRANSPORTER G FAMILY MEMBER 28"/>
    <property type="match status" value="1"/>
</dbReference>
<dbReference type="SUPFAM" id="SSF52540">
    <property type="entry name" value="P-loop containing nucleoside triphosphate hydrolases"/>
    <property type="match status" value="2"/>
</dbReference>
<evidence type="ECO:0000256" key="9">
    <source>
        <dbReference type="SAM" id="Phobius"/>
    </source>
</evidence>
<dbReference type="PROSITE" id="PS50893">
    <property type="entry name" value="ABC_TRANSPORTER_2"/>
    <property type="match status" value="2"/>
</dbReference>
<dbReference type="GO" id="GO:0140359">
    <property type="term" value="F:ABC-type transporter activity"/>
    <property type="evidence" value="ECO:0007669"/>
    <property type="project" value="InterPro"/>
</dbReference>
<keyword evidence="7 9" id="KW-0472">Membrane</keyword>
<feature type="transmembrane region" description="Helical" evidence="9">
    <location>
        <begin position="723"/>
        <end position="747"/>
    </location>
</feature>
<organism evidence="11">
    <name type="scientific">Spongospora subterranea</name>
    <dbReference type="NCBI Taxonomy" id="70186"/>
    <lineage>
        <taxon>Eukaryota</taxon>
        <taxon>Sar</taxon>
        <taxon>Rhizaria</taxon>
        <taxon>Endomyxa</taxon>
        <taxon>Phytomyxea</taxon>
        <taxon>Plasmodiophorida</taxon>
        <taxon>Plasmodiophoridae</taxon>
        <taxon>Spongospora</taxon>
    </lineage>
</organism>
<feature type="transmembrane region" description="Helical" evidence="9">
    <location>
        <begin position="1101"/>
        <end position="1122"/>
    </location>
</feature>
<dbReference type="PROSITE" id="PS00211">
    <property type="entry name" value="ABC_TRANSPORTER_1"/>
    <property type="match status" value="1"/>
</dbReference>
<keyword evidence="3 9" id="KW-0812">Transmembrane</keyword>
<dbReference type="InterPro" id="IPR013525">
    <property type="entry name" value="ABC2_TM"/>
</dbReference>
<feature type="transmembrane region" description="Helical" evidence="9">
    <location>
        <begin position="605"/>
        <end position="625"/>
    </location>
</feature>
<dbReference type="InterPro" id="IPR003593">
    <property type="entry name" value="AAA+_ATPase"/>
</dbReference>
<dbReference type="Pfam" id="PF00005">
    <property type="entry name" value="ABC_tran"/>
    <property type="match status" value="2"/>
</dbReference>
<name>A0A0H5RNK1_9EUKA</name>
<dbReference type="Gene3D" id="3.40.50.300">
    <property type="entry name" value="P-loop containing nucleotide triphosphate hydrolases"/>
    <property type="match status" value="2"/>
</dbReference>
<dbReference type="InterPro" id="IPR003439">
    <property type="entry name" value="ABC_transporter-like_ATP-bd"/>
</dbReference>
<evidence type="ECO:0000256" key="5">
    <source>
        <dbReference type="ARBA" id="ARBA00022840"/>
    </source>
</evidence>
<dbReference type="InterPro" id="IPR050352">
    <property type="entry name" value="ABCG_transporters"/>
</dbReference>
<feature type="transmembrane region" description="Helical" evidence="9">
    <location>
        <begin position="568"/>
        <end position="593"/>
    </location>
</feature>
<accession>A0A0H5RNK1</accession>
<protein>
    <recommendedName>
        <fullName evidence="10">ABC transporter domain-containing protein</fullName>
    </recommendedName>
</protein>
<dbReference type="Pfam" id="PF01061">
    <property type="entry name" value="ABC2_membrane"/>
    <property type="match status" value="2"/>
</dbReference>
<feature type="transmembrane region" description="Helical" evidence="9">
    <location>
        <begin position="1245"/>
        <end position="1266"/>
    </location>
</feature>
<dbReference type="SMART" id="SM00382">
    <property type="entry name" value="AAA"/>
    <property type="match status" value="1"/>
</dbReference>
<dbReference type="PANTHER" id="PTHR48041:SF91">
    <property type="entry name" value="ABC TRANSPORTER G FAMILY MEMBER 28"/>
    <property type="match status" value="1"/>
</dbReference>
<feature type="transmembrane region" description="Helical" evidence="9">
    <location>
        <begin position="1319"/>
        <end position="1341"/>
    </location>
</feature>
<reference evidence="11" key="1">
    <citation type="submission" date="2015-04" db="EMBL/GenBank/DDBJ databases">
        <title>The genome sequence of the plant pathogenic Rhizarian Plasmodiophora brassicae reveals insights in its biotrophic life cycle and the origin of chitin synthesis.</title>
        <authorList>
            <person name="Schwelm A."/>
            <person name="Fogelqvist J."/>
            <person name="Knaust A."/>
            <person name="Julke S."/>
            <person name="Lilja T."/>
            <person name="Dhandapani V."/>
            <person name="Bonilla-Rosso G."/>
            <person name="Karlsson M."/>
            <person name="Shevchenko A."/>
            <person name="Choi S.R."/>
            <person name="Kim H.G."/>
            <person name="Park J.Y."/>
            <person name="Lim Y.P."/>
            <person name="Ludwig-Muller J."/>
            <person name="Dixelius C."/>
        </authorList>
    </citation>
    <scope>NUCLEOTIDE SEQUENCE</scope>
    <source>
        <tissue evidence="11">Potato root galls</tissue>
    </source>
</reference>
<feature type="domain" description="ABC transporter" evidence="10">
    <location>
        <begin position="115"/>
        <end position="354"/>
    </location>
</feature>
<evidence type="ECO:0000256" key="2">
    <source>
        <dbReference type="ARBA" id="ARBA00022448"/>
    </source>
</evidence>
<dbReference type="GO" id="GO:0016020">
    <property type="term" value="C:membrane"/>
    <property type="evidence" value="ECO:0007669"/>
    <property type="project" value="UniProtKB-SubCell"/>
</dbReference>
<keyword evidence="2" id="KW-0813">Transport</keyword>